<dbReference type="Proteomes" id="UP001335737">
    <property type="component" value="Unassembled WGS sequence"/>
</dbReference>
<dbReference type="EMBL" id="JARZFX010000012">
    <property type="protein sequence ID" value="MEC5425284.1"/>
    <property type="molecule type" value="Genomic_DNA"/>
</dbReference>
<comment type="caution">
    <text evidence="1">The sequence shown here is derived from an EMBL/GenBank/DDBJ whole genome shotgun (WGS) entry which is preliminary data.</text>
</comment>
<organism evidence="1 2">
    <name type="scientific">Virgibacillus tibetensis</name>
    <dbReference type="NCBI Taxonomy" id="3042313"/>
    <lineage>
        <taxon>Bacteria</taxon>
        <taxon>Bacillati</taxon>
        <taxon>Bacillota</taxon>
        <taxon>Bacilli</taxon>
        <taxon>Bacillales</taxon>
        <taxon>Bacillaceae</taxon>
        <taxon>Virgibacillus</taxon>
    </lineage>
</organism>
<accession>A0ABU6KLG8</accession>
<evidence type="ECO:0000313" key="1">
    <source>
        <dbReference type="EMBL" id="MEC5425284.1"/>
    </source>
</evidence>
<sequence>MPIRNKQLKDQLIRLQQIPAEVKSNFAKHYMVCEPFGELVSLTILHEGIKYKSMDIQPK</sequence>
<proteinExistence type="predicted"/>
<name>A0ABU6KLG8_9BACI</name>
<reference evidence="1 2" key="1">
    <citation type="journal article" date="2024" name="Int. J. Syst. Evol. Microbiol.">
        <title>Virgibacillus tibetensis sp. nov., isolated from salt lake on the Tibetan Plateau of China.</title>
        <authorList>
            <person name="Phurbu D."/>
            <person name="Liu Z.-X."/>
            <person name="Wang R."/>
            <person name="Zheng Y.-Y."/>
            <person name="Liu H.-C."/>
            <person name="Zhou Y.-G."/>
            <person name="Yu Y.-J."/>
            <person name="Li A.-H."/>
        </authorList>
    </citation>
    <scope>NUCLEOTIDE SEQUENCE [LARGE SCALE GENOMIC DNA]</scope>
    <source>
        <strain evidence="1 2">C22-A2</strain>
    </source>
</reference>
<protein>
    <submittedName>
        <fullName evidence="1">Uncharacterized protein</fullName>
    </submittedName>
</protein>
<gene>
    <name evidence="1" type="ORF">QGM71_17510</name>
</gene>
<evidence type="ECO:0000313" key="2">
    <source>
        <dbReference type="Proteomes" id="UP001335737"/>
    </source>
</evidence>
<keyword evidence="2" id="KW-1185">Reference proteome</keyword>